<evidence type="ECO:0000256" key="6">
    <source>
        <dbReference type="ARBA" id="ARBA00023316"/>
    </source>
</evidence>
<keyword evidence="5 7" id="KW-0456">Lyase</keyword>
<dbReference type="Gene3D" id="3.30.160.60">
    <property type="entry name" value="Classic Zinc Finger"/>
    <property type="match status" value="1"/>
</dbReference>
<dbReference type="Gene3D" id="3.30.1490.480">
    <property type="entry name" value="Endolytic murein transglycosylase"/>
    <property type="match status" value="1"/>
</dbReference>
<keyword evidence="12" id="KW-1185">Reference proteome</keyword>
<dbReference type="NCBIfam" id="TIGR00247">
    <property type="entry name" value="endolytic transglycosylase MltG"/>
    <property type="match status" value="1"/>
</dbReference>
<keyword evidence="4 7" id="KW-0472">Membrane</keyword>
<protein>
    <recommendedName>
        <fullName evidence="7">Endolytic murein transglycosylase</fullName>
        <ecNumber evidence="7">4.2.2.29</ecNumber>
    </recommendedName>
    <alternativeName>
        <fullName evidence="7">Peptidoglycan lytic transglycosylase</fullName>
    </alternativeName>
    <alternativeName>
        <fullName evidence="7">Peptidoglycan polymerization terminase</fullName>
    </alternativeName>
</protein>
<gene>
    <name evidence="7" type="primary">mltG</name>
    <name evidence="10" type="ORF">DET51_101426</name>
    <name evidence="9" type="ORF">DET64_101427</name>
</gene>
<dbReference type="RefSeq" id="WP_023009934.1">
    <property type="nucleotide sequence ID" value="NZ_JAHVJE010000007.1"/>
</dbReference>
<sequence>MRVFKKLLVGIVALAVLAVTGSGLWLWQGLKTLENPVVLDEPTLFSVEPGTAFGRVARELAAKGFVDDPLWLRIHGRLNPEQTLIKAGDYEFTSGMTPVDMINQMVEGKVKLWSVQFIEGWTFAEMRAALARTDRLTRQTTDWTDEEIMAALGAEGQHPEGWFFPDTYLFHGGETDLDILKRAYNIMTEVLEEEWQNREEGLPYDNAYEALIMASIVERETGVAGERQQVAGVFVRRLKKGMRLQTDPTVIYGMGDKYRGRIGRSDLRTWTPYNTYRIDGLPPTPIALPGRESIHAALHPDDGDALYFVARGDGSHKFSRTLAEHQKAVREFQLNRREDYRSFPAPDSETSSNGEQ</sequence>
<dbReference type="GO" id="GO:0008932">
    <property type="term" value="F:lytic endotransglycosylase activity"/>
    <property type="evidence" value="ECO:0007669"/>
    <property type="project" value="UniProtKB-UniRule"/>
</dbReference>
<keyword evidence="3 7" id="KW-1133">Transmembrane helix</keyword>
<keyword evidence="7" id="KW-0997">Cell inner membrane</keyword>
<dbReference type="PANTHER" id="PTHR30518">
    <property type="entry name" value="ENDOLYTIC MUREIN TRANSGLYCOSYLASE"/>
    <property type="match status" value="1"/>
</dbReference>
<accession>A0A368VGE3</accession>
<reference evidence="10 11" key="1">
    <citation type="submission" date="2018-07" db="EMBL/GenBank/DDBJ databases">
        <title>Freshwater and sediment microbial communities from various areas in North America, analyzing microbe dynamics in response to fracking.</title>
        <authorList>
            <person name="Lamendella R."/>
        </authorList>
    </citation>
    <scope>NUCLEOTIDE SEQUENCE [LARGE SCALE GENOMIC DNA]</scope>
    <source>
        <strain evidence="10 11">114E</strain>
        <strain evidence="9 12">114E_o</strain>
    </source>
</reference>
<dbReference type="FunFam" id="3.30.160.60:FF:000242">
    <property type="entry name" value="Endolytic murein transglycosylase"/>
    <property type="match status" value="1"/>
</dbReference>
<evidence type="ECO:0000313" key="11">
    <source>
        <dbReference type="Proteomes" id="UP000252795"/>
    </source>
</evidence>
<dbReference type="GO" id="GO:0005886">
    <property type="term" value="C:plasma membrane"/>
    <property type="evidence" value="ECO:0007669"/>
    <property type="project" value="UniProtKB-UniRule"/>
</dbReference>
<feature type="site" description="Important for catalytic activity" evidence="7">
    <location>
        <position position="220"/>
    </location>
</feature>
<evidence type="ECO:0000256" key="1">
    <source>
        <dbReference type="ARBA" id="ARBA00022475"/>
    </source>
</evidence>
<dbReference type="GO" id="GO:0071555">
    <property type="term" value="P:cell wall organization"/>
    <property type="evidence" value="ECO:0007669"/>
    <property type="project" value="UniProtKB-KW"/>
</dbReference>
<name>A0A368VGE3_MARNT</name>
<dbReference type="EC" id="4.2.2.29" evidence="7"/>
<evidence type="ECO:0000256" key="3">
    <source>
        <dbReference type="ARBA" id="ARBA00022989"/>
    </source>
</evidence>
<dbReference type="HAMAP" id="MF_02065">
    <property type="entry name" value="MltG"/>
    <property type="match status" value="1"/>
</dbReference>
<evidence type="ECO:0000256" key="2">
    <source>
        <dbReference type="ARBA" id="ARBA00022692"/>
    </source>
</evidence>
<evidence type="ECO:0000256" key="8">
    <source>
        <dbReference type="SAM" id="MobiDB-lite"/>
    </source>
</evidence>
<evidence type="ECO:0000313" key="12">
    <source>
        <dbReference type="Proteomes" id="UP000253065"/>
    </source>
</evidence>
<dbReference type="Pfam" id="PF02618">
    <property type="entry name" value="YceG"/>
    <property type="match status" value="1"/>
</dbReference>
<dbReference type="PANTHER" id="PTHR30518:SF2">
    <property type="entry name" value="ENDOLYTIC MUREIN TRANSGLYCOSYLASE"/>
    <property type="match status" value="1"/>
</dbReference>
<dbReference type="EMBL" id="QNSA01000001">
    <property type="protein sequence ID" value="RBP77235.1"/>
    <property type="molecule type" value="Genomic_DNA"/>
</dbReference>
<evidence type="ECO:0000256" key="4">
    <source>
        <dbReference type="ARBA" id="ARBA00023136"/>
    </source>
</evidence>
<keyword evidence="1 7" id="KW-1003">Cell membrane</keyword>
<dbReference type="InterPro" id="IPR003770">
    <property type="entry name" value="MLTG-like"/>
</dbReference>
<feature type="region of interest" description="Disordered" evidence="8">
    <location>
        <begin position="335"/>
        <end position="356"/>
    </location>
</feature>
<proteinExistence type="inferred from homology"/>
<comment type="caution">
    <text evidence="10">The sequence shown here is derived from an EMBL/GenBank/DDBJ whole genome shotgun (WGS) entry which is preliminary data.</text>
</comment>
<keyword evidence="2 7" id="KW-0812">Transmembrane</keyword>
<evidence type="ECO:0000313" key="10">
    <source>
        <dbReference type="EMBL" id="RCW38081.1"/>
    </source>
</evidence>
<dbReference type="GO" id="GO:0009252">
    <property type="term" value="P:peptidoglycan biosynthetic process"/>
    <property type="evidence" value="ECO:0007669"/>
    <property type="project" value="UniProtKB-UniRule"/>
</dbReference>
<comment type="function">
    <text evidence="7">Functions as a peptidoglycan terminase that cleaves nascent peptidoglycan strands endolytically to terminate their elongation.</text>
</comment>
<organism evidence="10 11">
    <name type="scientific">Marinobacter nauticus</name>
    <name type="common">Marinobacter hydrocarbonoclasticus</name>
    <name type="synonym">Marinobacter aquaeolei</name>
    <dbReference type="NCBI Taxonomy" id="2743"/>
    <lineage>
        <taxon>Bacteria</taxon>
        <taxon>Pseudomonadati</taxon>
        <taxon>Pseudomonadota</taxon>
        <taxon>Gammaproteobacteria</taxon>
        <taxon>Pseudomonadales</taxon>
        <taxon>Marinobacteraceae</taxon>
        <taxon>Marinobacter</taxon>
    </lineage>
</organism>
<evidence type="ECO:0000313" key="9">
    <source>
        <dbReference type="EMBL" id="RBP77235.1"/>
    </source>
</evidence>
<dbReference type="CDD" id="cd08010">
    <property type="entry name" value="MltG_like"/>
    <property type="match status" value="1"/>
</dbReference>
<evidence type="ECO:0000256" key="5">
    <source>
        <dbReference type="ARBA" id="ARBA00023239"/>
    </source>
</evidence>
<comment type="similarity">
    <text evidence="7">Belongs to the transglycosylase MltG family.</text>
</comment>
<keyword evidence="6 7" id="KW-0961">Cell wall biogenesis/degradation</keyword>
<dbReference type="EMBL" id="QPJB01000001">
    <property type="protein sequence ID" value="RCW38081.1"/>
    <property type="molecule type" value="Genomic_DNA"/>
</dbReference>
<dbReference type="Proteomes" id="UP000252795">
    <property type="component" value="Unassembled WGS sequence"/>
</dbReference>
<comment type="catalytic activity">
    <reaction evidence="7">
        <text>a peptidoglycan chain = a peptidoglycan chain with N-acetyl-1,6-anhydromuramyl-[peptide] at the reducing end + a peptidoglycan chain with N-acetylglucosamine at the non-reducing end.</text>
        <dbReference type="EC" id="4.2.2.29"/>
    </reaction>
</comment>
<evidence type="ECO:0000256" key="7">
    <source>
        <dbReference type="HAMAP-Rule" id="MF_02065"/>
    </source>
</evidence>
<dbReference type="Proteomes" id="UP000253065">
    <property type="component" value="Unassembled WGS sequence"/>
</dbReference>
<dbReference type="AlphaFoldDB" id="A0A368VGE3"/>